<organism evidence="1 2">
    <name type="scientific">Trichinella murrelli</name>
    <dbReference type="NCBI Taxonomy" id="144512"/>
    <lineage>
        <taxon>Eukaryota</taxon>
        <taxon>Metazoa</taxon>
        <taxon>Ecdysozoa</taxon>
        <taxon>Nematoda</taxon>
        <taxon>Enoplea</taxon>
        <taxon>Dorylaimia</taxon>
        <taxon>Trichinellida</taxon>
        <taxon>Trichinellidae</taxon>
        <taxon>Trichinella</taxon>
    </lineage>
</organism>
<protein>
    <submittedName>
        <fullName evidence="1">Uncharacterized protein</fullName>
    </submittedName>
</protein>
<name>A0A0V0TT09_9BILA</name>
<dbReference type="AlphaFoldDB" id="A0A0V0TT09"/>
<accession>A0A0V0TT09</accession>
<evidence type="ECO:0000313" key="1">
    <source>
        <dbReference type="EMBL" id="KRX42048.1"/>
    </source>
</evidence>
<evidence type="ECO:0000313" key="2">
    <source>
        <dbReference type="Proteomes" id="UP000055048"/>
    </source>
</evidence>
<proteinExistence type="predicted"/>
<dbReference type="Proteomes" id="UP000055048">
    <property type="component" value="Unassembled WGS sequence"/>
</dbReference>
<dbReference type="EMBL" id="JYDJ01000154">
    <property type="protein sequence ID" value="KRX42048.1"/>
    <property type="molecule type" value="Genomic_DNA"/>
</dbReference>
<gene>
    <name evidence="1" type="ORF">T05_1888</name>
</gene>
<reference evidence="1 2" key="1">
    <citation type="submission" date="2015-01" db="EMBL/GenBank/DDBJ databases">
        <title>Evolution of Trichinella species and genotypes.</title>
        <authorList>
            <person name="Korhonen P.K."/>
            <person name="Edoardo P."/>
            <person name="Giuseppe L.R."/>
            <person name="Gasser R.B."/>
        </authorList>
    </citation>
    <scope>NUCLEOTIDE SEQUENCE [LARGE SCALE GENOMIC DNA]</scope>
    <source>
        <strain evidence="1">ISS417</strain>
    </source>
</reference>
<sequence length="35" mass="3673">MSSKSSADAKLQTFDSKSATMSDDCLRVGCSVVNC</sequence>
<comment type="caution">
    <text evidence="1">The sequence shown here is derived from an EMBL/GenBank/DDBJ whole genome shotgun (WGS) entry which is preliminary data.</text>
</comment>
<keyword evidence="2" id="KW-1185">Reference proteome</keyword>